<sequence>MRSNQVSSLRHGKGLVLGCSEMDPSHVGEHDPSDINAENDALCSLHYMLEAPVLGIPVRDLEGAIHEAYRQDPRLVGEKDDRGFTPLHAAAHSGNLLAIQTLLALPSF</sequence>
<evidence type="ECO:0000313" key="2">
    <source>
        <dbReference type="EMBL" id="CDO74397.1"/>
    </source>
</evidence>
<dbReference type="STRING" id="5643.A0A060SIS2"/>
<keyword evidence="1" id="KW-0040">ANK repeat</keyword>
<dbReference type="HOGENOM" id="CLU_2198293_0_0_1"/>
<dbReference type="EMBL" id="CCBP010000167">
    <property type="protein sequence ID" value="CDO74397.1"/>
    <property type="molecule type" value="Genomic_DNA"/>
</dbReference>
<proteinExistence type="predicted"/>
<evidence type="ECO:0000256" key="1">
    <source>
        <dbReference type="PROSITE-ProRule" id="PRU00023"/>
    </source>
</evidence>
<dbReference type="AlphaFoldDB" id="A0A060SIS2"/>
<evidence type="ECO:0000313" key="3">
    <source>
        <dbReference type="Proteomes" id="UP000029665"/>
    </source>
</evidence>
<dbReference type="InterPro" id="IPR036770">
    <property type="entry name" value="Ankyrin_rpt-contain_sf"/>
</dbReference>
<name>A0A060SIS2_PYCCI</name>
<reference evidence="2" key="1">
    <citation type="submission" date="2014-01" db="EMBL/GenBank/DDBJ databases">
        <title>The genome of the white-rot fungus Pycnoporus cinnabarinus: a basidiomycete model with a versatile arsenal for lignocellulosic biomass breakdown.</title>
        <authorList>
            <person name="Levasseur A."/>
            <person name="Lomascolo A."/>
            <person name="Ruiz-Duenas F.J."/>
            <person name="Uzan E."/>
            <person name="Piumi F."/>
            <person name="Kues U."/>
            <person name="Ram A.F.J."/>
            <person name="Murat C."/>
            <person name="Haon M."/>
            <person name="Benoit I."/>
            <person name="Arfi Y."/>
            <person name="Chevret D."/>
            <person name="Drula E."/>
            <person name="Kwon M.J."/>
            <person name="Gouret P."/>
            <person name="Lesage-Meessen L."/>
            <person name="Lombard V."/>
            <person name="Mariette J."/>
            <person name="Noirot C."/>
            <person name="Park J."/>
            <person name="Patyshakuliyeva A."/>
            <person name="Wieneger R.A.B."/>
            <person name="Wosten H.A.B."/>
            <person name="Martin F."/>
            <person name="Coutinho P.M."/>
            <person name="de Vries R."/>
            <person name="Martinez A.T."/>
            <person name="Klopp C."/>
            <person name="Pontarotti P."/>
            <person name="Henrissat B."/>
            <person name="Record E."/>
        </authorList>
    </citation>
    <scope>NUCLEOTIDE SEQUENCE [LARGE SCALE GENOMIC DNA]</scope>
    <source>
        <strain evidence="2">BRFM137</strain>
    </source>
</reference>
<keyword evidence="3" id="KW-1185">Reference proteome</keyword>
<accession>A0A060SIS2</accession>
<dbReference type="PROSITE" id="PS50088">
    <property type="entry name" value="ANK_REPEAT"/>
    <property type="match status" value="1"/>
</dbReference>
<dbReference type="PROSITE" id="PS50297">
    <property type="entry name" value="ANK_REP_REGION"/>
    <property type="match status" value="1"/>
</dbReference>
<gene>
    <name evidence="2" type="ORF">BN946_scf184392.g8</name>
</gene>
<organism evidence="2 3">
    <name type="scientific">Pycnoporus cinnabarinus</name>
    <name type="common">Cinnabar-red polypore</name>
    <name type="synonym">Trametes cinnabarina</name>
    <dbReference type="NCBI Taxonomy" id="5643"/>
    <lineage>
        <taxon>Eukaryota</taxon>
        <taxon>Fungi</taxon>
        <taxon>Dikarya</taxon>
        <taxon>Basidiomycota</taxon>
        <taxon>Agaricomycotina</taxon>
        <taxon>Agaricomycetes</taxon>
        <taxon>Polyporales</taxon>
        <taxon>Polyporaceae</taxon>
        <taxon>Trametes</taxon>
    </lineage>
</organism>
<dbReference type="SUPFAM" id="SSF48403">
    <property type="entry name" value="Ankyrin repeat"/>
    <property type="match status" value="1"/>
</dbReference>
<comment type="caution">
    <text evidence="2">The sequence shown here is derived from an EMBL/GenBank/DDBJ whole genome shotgun (WGS) entry which is preliminary data.</text>
</comment>
<dbReference type="OrthoDB" id="2753421at2759"/>
<dbReference type="Proteomes" id="UP000029665">
    <property type="component" value="Unassembled WGS sequence"/>
</dbReference>
<feature type="repeat" description="ANK" evidence="1">
    <location>
        <begin position="82"/>
        <end position="103"/>
    </location>
</feature>
<dbReference type="Gene3D" id="1.25.40.20">
    <property type="entry name" value="Ankyrin repeat-containing domain"/>
    <property type="match status" value="1"/>
</dbReference>
<dbReference type="InterPro" id="IPR002110">
    <property type="entry name" value="Ankyrin_rpt"/>
</dbReference>
<protein>
    <submittedName>
        <fullName evidence="2">Uncharacterized protein</fullName>
    </submittedName>
</protein>